<evidence type="ECO:0000313" key="4">
    <source>
        <dbReference type="Proteomes" id="UP001054945"/>
    </source>
</evidence>
<proteinExistence type="inferred from homology"/>
<dbReference type="Pfam" id="PF01326">
    <property type="entry name" value="PPDK_N"/>
    <property type="match status" value="1"/>
</dbReference>
<feature type="non-terminal residue" evidence="3">
    <location>
        <position position="1"/>
    </location>
</feature>
<reference evidence="3 4" key="1">
    <citation type="submission" date="2021-06" db="EMBL/GenBank/DDBJ databases">
        <title>Caerostris extrusa draft genome.</title>
        <authorList>
            <person name="Kono N."/>
            <person name="Arakawa K."/>
        </authorList>
    </citation>
    <scope>NUCLEOTIDE SEQUENCE [LARGE SCALE GENOMIC DNA]</scope>
</reference>
<dbReference type="PANTHER" id="PTHR43615">
    <property type="entry name" value="PHOSPHOENOLPYRUVATE SYNTHASE-RELATED"/>
    <property type="match status" value="1"/>
</dbReference>
<comment type="similarity">
    <text evidence="1">Belongs to the PEP-utilizing enzyme family.</text>
</comment>
<feature type="domain" description="Pyruvate phosphate dikinase AMP/ATP-binding" evidence="2">
    <location>
        <begin position="3"/>
        <end position="294"/>
    </location>
</feature>
<protein>
    <submittedName>
        <fullName evidence="3">Probable phosphoenolpyruvate synthase</fullName>
    </submittedName>
</protein>
<dbReference type="InterPro" id="IPR002192">
    <property type="entry name" value="PPDK_AMP/ATP-bd"/>
</dbReference>
<dbReference type="InterPro" id="IPR013815">
    <property type="entry name" value="ATP_grasp_subdomain_1"/>
</dbReference>
<organism evidence="3 4">
    <name type="scientific">Caerostris extrusa</name>
    <name type="common">Bark spider</name>
    <name type="synonym">Caerostris bankana</name>
    <dbReference type="NCBI Taxonomy" id="172846"/>
    <lineage>
        <taxon>Eukaryota</taxon>
        <taxon>Metazoa</taxon>
        <taxon>Ecdysozoa</taxon>
        <taxon>Arthropoda</taxon>
        <taxon>Chelicerata</taxon>
        <taxon>Arachnida</taxon>
        <taxon>Araneae</taxon>
        <taxon>Araneomorphae</taxon>
        <taxon>Entelegynae</taxon>
        <taxon>Araneoidea</taxon>
        <taxon>Araneidae</taxon>
        <taxon>Caerostris</taxon>
    </lineage>
</organism>
<dbReference type="PANTHER" id="PTHR43615:SF1">
    <property type="entry name" value="PPDK_N DOMAIN-CONTAINING PROTEIN"/>
    <property type="match status" value="1"/>
</dbReference>
<dbReference type="EMBL" id="BPLR01001440">
    <property type="protein sequence ID" value="GIZ02339.1"/>
    <property type="molecule type" value="Genomic_DNA"/>
</dbReference>
<evidence type="ECO:0000313" key="3">
    <source>
        <dbReference type="EMBL" id="GIZ02339.1"/>
    </source>
</evidence>
<dbReference type="Gene3D" id="3.30.1490.20">
    <property type="entry name" value="ATP-grasp fold, A domain"/>
    <property type="match status" value="1"/>
</dbReference>
<sequence length="373" mass="42007">FVVPNGIVVTTHANRWLHTDKAFHLIVKLKRMLYNNNSVEEIKEICQRIMDEISNAVMPRYIKELIERSLQDEFPDRKHDRKFAVRSSATGEDTEQMSAAGQMDTYLGVSGINEIIAAIKKCCASQYSYIAVQYRRQNGQKVLSDMAVVVQEMIPCDVAGVLFTCDPLTGNPTSMTITANYGLGESVVSGSEEPDTIEIERQEDDKLVIKNTIIGSKSRRIILKDDGGTVEEDVSDHEKRLCCLNDNMALQLAQVSVKIEESYRSPRDIEWGFWNNNLYIFQSRPITSGTGETDFEIDHEFDAGMRCENDYFSMCNVGEVMPGATSPLGLDVIMKFFNVVFQVRGQLPDRTRLSTLVVSNACPTHSCTLRQPF</sequence>
<keyword evidence="4" id="KW-1185">Reference proteome</keyword>
<accession>A0AAV4Y764</accession>
<comment type="caution">
    <text evidence="3">The sequence shown here is derived from an EMBL/GenBank/DDBJ whole genome shotgun (WGS) entry which is preliminary data.</text>
</comment>
<name>A0AAV4Y764_CAEEX</name>
<dbReference type="Gene3D" id="3.30.470.20">
    <property type="entry name" value="ATP-grasp fold, B domain"/>
    <property type="match status" value="1"/>
</dbReference>
<evidence type="ECO:0000259" key="2">
    <source>
        <dbReference type="Pfam" id="PF01326"/>
    </source>
</evidence>
<dbReference type="AlphaFoldDB" id="A0AAV4Y764"/>
<dbReference type="GO" id="GO:0016301">
    <property type="term" value="F:kinase activity"/>
    <property type="evidence" value="ECO:0007669"/>
    <property type="project" value="InterPro"/>
</dbReference>
<dbReference type="SUPFAM" id="SSF56059">
    <property type="entry name" value="Glutathione synthetase ATP-binding domain-like"/>
    <property type="match status" value="1"/>
</dbReference>
<dbReference type="GO" id="GO:0005524">
    <property type="term" value="F:ATP binding"/>
    <property type="evidence" value="ECO:0007669"/>
    <property type="project" value="InterPro"/>
</dbReference>
<dbReference type="InterPro" id="IPR051549">
    <property type="entry name" value="PEP_Utilizing_Enz"/>
</dbReference>
<evidence type="ECO:0000256" key="1">
    <source>
        <dbReference type="ARBA" id="ARBA00007837"/>
    </source>
</evidence>
<dbReference type="Proteomes" id="UP001054945">
    <property type="component" value="Unassembled WGS sequence"/>
</dbReference>
<gene>
    <name evidence="3" type="primary">ppsA</name>
    <name evidence="3" type="ORF">CEXT_782731</name>
</gene>